<keyword evidence="2" id="KW-1185">Reference proteome</keyword>
<dbReference type="AlphaFoldDB" id="A0A918TWS8"/>
<gene>
    <name evidence="1" type="ORF">GCM10007315_33910</name>
</gene>
<reference evidence="1" key="1">
    <citation type="journal article" date="2014" name="Int. J. Syst. Evol. Microbiol.">
        <title>Complete genome sequence of Corynebacterium casei LMG S-19264T (=DSM 44701T), isolated from a smear-ripened cheese.</title>
        <authorList>
            <consortium name="US DOE Joint Genome Institute (JGI-PGF)"/>
            <person name="Walter F."/>
            <person name="Albersmeier A."/>
            <person name="Kalinowski J."/>
            <person name="Ruckert C."/>
        </authorList>
    </citation>
    <scope>NUCLEOTIDE SEQUENCE</scope>
    <source>
        <strain evidence="1">KCTC 23310</strain>
    </source>
</reference>
<sequence>MNKKFGRLGRETLEIVETLPLNLVEQVLFFREADDTDKLDLEWPTLPDEDDTRIRVLELLDNREAEDLKPIEERCRRIRLLAADKGPSSLSHVTQQRLSNEELLELDDQPDAACRSAWVFLNHQIAFADAEAFHGARQYRDFGKMYDAFEVEPAESDSSTVSTIDAENLASLLTAKLELPSKVIIRTIDLSATSTHPASLLVIVRHAGPLSSVFHHKENGLRAPIYYRPPNEATLIWTPSEQTLEVCGPSPQVRRVVAEGFAQTVCGTDLSTKPLTWRYYDLSRFHASLDLPPPDWEDVDVRSTKIIAVEMRLGNWSRRLSLKVTIDDDIAQIAKRYLGGNQFLGNAEGFSSLIVAVSYQGRTDKRERTMEISFGDRRSNLQGKTDSSQRELGQRLLKHWGILNRLKPLEFDEVIQTLPQLLGLHDLPDNCVTGARLRNLGLDPKRLADGGVIAFRKRSRAVLLEDDDEVLIDLGPRDGEVTAQTVFEEKAGSLDPSDVTEYEIKREWLEEIVAGALRPFVGRGPIQRLNEHLSYFGKVPADGSKVPIYLARCVNQIDALTSADVTLRSRQEGGVGIVLTATDTPINHLGPNVVVSLPSVLGGHGLDADAIARILDKHKVGRWLALGGADVALMKFGPHMAMLYIPNKIPLAVSGAKQITILERLVAAHKAGSPGVNTGNLIADTGARTPADAWRSDARKTVVGVYFEHAGRNLWRLKVD</sequence>
<dbReference type="Proteomes" id="UP000638981">
    <property type="component" value="Unassembled WGS sequence"/>
</dbReference>
<evidence type="ECO:0000313" key="2">
    <source>
        <dbReference type="Proteomes" id="UP000638981"/>
    </source>
</evidence>
<dbReference type="EMBL" id="BMYJ01000014">
    <property type="protein sequence ID" value="GHC66404.1"/>
    <property type="molecule type" value="Genomic_DNA"/>
</dbReference>
<reference evidence="1" key="2">
    <citation type="submission" date="2020-09" db="EMBL/GenBank/DDBJ databases">
        <authorList>
            <person name="Sun Q."/>
            <person name="Kim S."/>
        </authorList>
    </citation>
    <scope>NUCLEOTIDE SEQUENCE</scope>
    <source>
        <strain evidence="1">KCTC 23310</strain>
    </source>
</reference>
<proteinExistence type="predicted"/>
<accession>A0A918TWS8</accession>
<dbReference type="RefSeq" id="WP_189413299.1">
    <property type="nucleotide sequence ID" value="NZ_BMYJ01000014.1"/>
</dbReference>
<evidence type="ECO:0000313" key="1">
    <source>
        <dbReference type="EMBL" id="GHC66404.1"/>
    </source>
</evidence>
<comment type="caution">
    <text evidence="1">The sequence shown here is derived from an EMBL/GenBank/DDBJ whole genome shotgun (WGS) entry which is preliminary data.</text>
</comment>
<organism evidence="1 2">
    <name type="scientific">Neogemmobacter tilapiae</name>
    <dbReference type="NCBI Taxonomy" id="875041"/>
    <lineage>
        <taxon>Bacteria</taxon>
        <taxon>Pseudomonadati</taxon>
        <taxon>Pseudomonadota</taxon>
        <taxon>Alphaproteobacteria</taxon>
        <taxon>Rhodobacterales</taxon>
        <taxon>Paracoccaceae</taxon>
        <taxon>Neogemmobacter</taxon>
    </lineage>
</organism>
<name>A0A918TWS8_9RHOB</name>
<protein>
    <submittedName>
        <fullName evidence="1">Uncharacterized protein</fullName>
    </submittedName>
</protein>